<accession>A0A7W5AFM8</accession>
<evidence type="ECO:0000313" key="17">
    <source>
        <dbReference type="Proteomes" id="UP000590749"/>
    </source>
</evidence>
<dbReference type="SUPFAM" id="SSF51905">
    <property type="entry name" value="FAD/NAD(P)-binding domain"/>
    <property type="match status" value="1"/>
</dbReference>
<evidence type="ECO:0000256" key="8">
    <source>
        <dbReference type="ARBA" id="ARBA00022857"/>
    </source>
</evidence>
<evidence type="ECO:0000256" key="5">
    <source>
        <dbReference type="ARBA" id="ARBA00016406"/>
    </source>
</evidence>
<dbReference type="PRINTS" id="PR00368">
    <property type="entry name" value="FADPNR"/>
</dbReference>
<evidence type="ECO:0000256" key="4">
    <source>
        <dbReference type="ARBA" id="ARBA00013076"/>
    </source>
</evidence>
<evidence type="ECO:0000256" key="6">
    <source>
        <dbReference type="ARBA" id="ARBA00022630"/>
    </source>
</evidence>
<keyword evidence="17" id="KW-1185">Reference proteome</keyword>
<keyword evidence="9 16" id="KW-0560">Oxidoreductase</keyword>
<reference evidence="16 17" key="1">
    <citation type="submission" date="2020-08" db="EMBL/GenBank/DDBJ databases">
        <title>Genomic Encyclopedia of Type Strains, Phase III (KMG-III): the genomes of soil and plant-associated and newly described type strains.</title>
        <authorList>
            <person name="Whitman W."/>
        </authorList>
    </citation>
    <scope>NUCLEOTIDE SEQUENCE [LARGE SCALE GENOMIC DNA]</scope>
    <source>
        <strain evidence="16 17">CECT 3287</strain>
    </source>
</reference>
<name>A0A7W5AFM8_9ACTN</name>
<evidence type="ECO:0000256" key="7">
    <source>
        <dbReference type="ARBA" id="ARBA00022827"/>
    </source>
</evidence>
<sequence length="450" mass="49477">MNPSDSTVYDLVGIGFGPSNLALAIAVEEHNARCARLEDRIEAVFLEKQEEFGWHRGMLFENATMQVSFLKDLVTMRNPASDFSFVSYLHAHDRLADFINYKTMYPLRVEFHDYLSWAAGRMKNSVAYGHTVTDVIPVTGPDGQARAVDVIARHAGGTRVVRARNVVVAAGLEAAMPPEVTASERVWHNLDILHRVETFEVAEPQRFVVVGAGQSAAETVAFLHERYPAAEVCSVFLRYGYSPADDSNFANGIFDPSAVDLYYGAPDDVKRMLFDYHRNTNYSVVDGDLITELYRKAYGERILGRNRLRILNASRVTGLKPRPDGVELVVEHLPTGELTELSADAVVYATGCRPVDAATLLGATGPRCRRDDEGLPRIGRDYRLVTDPALHAGVYLQGATEHTHGITSSLLSAVAVRSGEIVASVAARLADRHPVPAAEPWTLVTSGDRQ</sequence>
<dbReference type="GO" id="GO:0047091">
    <property type="term" value="F:L-lysine 6-monooxygenase (NADPH) activity"/>
    <property type="evidence" value="ECO:0007669"/>
    <property type="project" value="UniProtKB-EC"/>
</dbReference>
<dbReference type="Pfam" id="PF13434">
    <property type="entry name" value="Lys_Orn_oxgnase"/>
    <property type="match status" value="1"/>
</dbReference>
<gene>
    <name evidence="16" type="ORF">FHR83_003132</name>
</gene>
<evidence type="ECO:0000256" key="10">
    <source>
        <dbReference type="ARBA" id="ARBA00023033"/>
    </source>
</evidence>
<dbReference type="AlphaFoldDB" id="A0A7W5AFM8"/>
<dbReference type="RefSeq" id="WP_183220237.1">
    <property type="nucleotide sequence ID" value="NZ_BMPW01000004.1"/>
</dbReference>
<dbReference type="EC" id="1.14.13.59" evidence="4"/>
<evidence type="ECO:0000256" key="15">
    <source>
        <dbReference type="ARBA" id="ARBA00048407"/>
    </source>
</evidence>
<keyword evidence="7" id="KW-0274">FAD</keyword>
<keyword evidence="10" id="KW-0503">Monooxygenase</keyword>
<keyword evidence="8" id="KW-0521">NADP</keyword>
<dbReference type="InterPro" id="IPR036188">
    <property type="entry name" value="FAD/NAD-bd_sf"/>
</dbReference>
<dbReference type="PANTHER" id="PTHR42802">
    <property type="entry name" value="MONOOXYGENASE"/>
    <property type="match status" value="1"/>
</dbReference>
<evidence type="ECO:0000256" key="11">
    <source>
        <dbReference type="ARBA" id="ARBA00029939"/>
    </source>
</evidence>
<dbReference type="PANTHER" id="PTHR42802:SF1">
    <property type="entry name" value="L-ORNITHINE N(5)-MONOOXYGENASE"/>
    <property type="match status" value="1"/>
</dbReference>
<evidence type="ECO:0000313" key="16">
    <source>
        <dbReference type="EMBL" id="MBB3095462.1"/>
    </source>
</evidence>
<evidence type="ECO:0000256" key="12">
    <source>
        <dbReference type="ARBA" id="ARBA00031158"/>
    </source>
</evidence>
<comment type="catalytic activity">
    <reaction evidence="15">
        <text>L-lysine + NADPH + O2 = N(6)-hydroxy-L-lysine + NADP(+) + H2O</text>
        <dbReference type="Rhea" id="RHEA:23228"/>
        <dbReference type="ChEBI" id="CHEBI:15377"/>
        <dbReference type="ChEBI" id="CHEBI:15379"/>
        <dbReference type="ChEBI" id="CHEBI:32551"/>
        <dbReference type="ChEBI" id="CHEBI:57783"/>
        <dbReference type="ChEBI" id="CHEBI:57820"/>
        <dbReference type="ChEBI" id="CHEBI:58349"/>
        <dbReference type="EC" id="1.14.13.59"/>
    </reaction>
</comment>
<comment type="cofactor">
    <cofactor evidence="1">
        <name>FAD</name>
        <dbReference type="ChEBI" id="CHEBI:57692"/>
    </cofactor>
</comment>
<comment type="similarity">
    <text evidence="3">Belongs to the lysine N(6)-hydroxylase/L-ornithine N(5)-oxygenase family.</text>
</comment>
<evidence type="ECO:0000256" key="14">
    <source>
        <dbReference type="ARBA" id="ARBA00032738"/>
    </source>
</evidence>
<dbReference type="Proteomes" id="UP000590749">
    <property type="component" value="Unassembled WGS sequence"/>
</dbReference>
<comment type="caution">
    <text evidence="16">The sequence shown here is derived from an EMBL/GenBank/DDBJ whole genome shotgun (WGS) entry which is preliminary data.</text>
</comment>
<evidence type="ECO:0000256" key="2">
    <source>
        <dbReference type="ARBA" id="ARBA00004924"/>
    </source>
</evidence>
<organism evidence="16 17">
    <name type="scientific">Actinoplanes campanulatus</name>
    <dbReference type="NCBI Taxonomy" id="113559"/>
    <lineage>
        <taxon>Bacteria</taxon>
        <taxon>Bacillati</taxon>
        <taxon>Actinomycetota</taxon>
        <taxon>Actinomycetes</taxon>
        <taxon>Micromonosporales</taxon>
        <taxon>Micromonosporaceae</taxon>
        <taxon>Actinoplanes</taxon>
    </lineage>
</organism>
<dbReference type="Gene3D" id="3.50.50.60">
    <property type="entry name" value="FAD/NAD(P)-binding domain"/>
    <property type="match status" value="1"/>
</dbReference>
<proteinExistence type="inferred from homology"/>
<evidence type="ECO:0000256" key="1">
    <source>
        <dbReference type="ARBA" id="ARBA00001974"/>
    </source>
</evidence>
<evidence type="ECO:0000256" key="9">
    <source>
        <dbReference type="ARBA" id="ARBA00023002"/>
    </source>
</evidence>
<dbReference type="InterPro" id="IPR025700">
    <property type="entry name" value="Lys/Orn_oxygenase"/>
</dbReference>
<protein>
    <recommendedName>
        <fullName evidence="5">L-lysine N6-monooxygenase MbtG</fullName>
        <ecNumber evidence="4">1.14.13.59</ecNumber>
    </recommendedName>
    <alternativeName>
        <fullName evidence="14">Lysine 6-N-hydroxylase</fullName>
    </alternativeName>
    <alternativeName>
        <fullName evidence="13">Lysine N6-hydroxylase</fullName>
    </alternativeName>
    <alternativeName>
        <fullName evidence="11">Lysine-N-oxygenase</fullName>
    </alternativeName>
    <alternativeName>
        <fullName evidence="12">Mycobactin synthase protein G</fullName>
    </alternativeName>
</protein>
<evidence type="ECO:0000256" key="13">
    <source>
        <dbReference type="ARBA" id="ARBA00032493"/>
    </source>
</evidence>
<keyword evidence="6" id="KW-0285">Flavoprotein</keyword>
<dbReference type="EMBL" id="JACHXF010000006">
    <property type="protein sequence ID" value="MBB3095462.1"/>
    <property type="molecule type" value="Genomic_DNA"/>
</dbReference>
<comment type="pathway">
    <text evidence="2">Siderophore biosynthesis.</text>
</comment>
<evidence type="ECO:0000256" key="3">
    <source>
        <dbReference type="ARBA" id="ARBA00007588"/>
    </source>
</evidence>